<dbReference type="STRING" id="1235802.C823_03799"/>
<dbReference type="AlphaFoldDB" id="N2AA08"/>
<dbReference type="GO" id="GO:0003677">
    <property type="term" value="F:DNA binding"/>
    <property type="evidence" value="ECO:0007669"/>
    <property type="project" value="InterPro"/>
</dbReference>
<proteinExistence type="predicted"/>
<evidence type="ECO:0000313" key="2">
    <source>
        <dbReference type="EMBL" id="EMZ22930.1"/>
    </source>
</evidence>
<dbReference type="InterPro" id="IPR012337">
    <property type="entry name" value="RNaseH-like_sf"/>
</dbReference>
<dbReference type="OrthoDB" id="9767746at2"/>
<keyword evidence="3" id="KW-1185">Reference proteome</keyword>
<dbReference type="InterPro" id="IPR002559">
    <property type="entry name" value="Transposase_11"/>
</dbReference>
<dbReference type="HOGENOM" id="CLU_022426_4_1_9"/>
<comment type="caution">
    <text evidence="2">The sequence shown here is derived from an EMBL/GenBank/DDBJ whole genome shotgun (WGS) entry which is preliminary data.</text>
</comment>
<protein>
    <recommendedName>
        <fullName evidence="1">Transposase IS4-like domain-containing protein</fullName>
    </recommendedName>
</protein>
<reference evidence="2 3" key="1">
    <citation type="journal article" date="2014" name="Genome Announc.">
        <title>Draft genome sequences of the altered schaedler flora, a defined bacterial community from gnotobiotic mice.</title>
        <authorList>
            <person name="Wannemuehler M.J."/>
            <person name="Overstreet A.M."/>
            <person name="Ward D.V."/>
            <person name="Phillips G.J."/>
        </authorList>
    </citation>
    <scope>NUCLEOTIDE SEQUENCE [LARGE SCALE GENOMIC DNA]</scope>
    <source>
        <strain evidence="2 3">ASF492</strain>
    </source>
</reference>
<dbReference type="Pfam" id="PF01609">
    <property type="entry name" value="DDE_Tnp_1"/>
    <property type="match status" value="1"/>
</dbReference>
<dbReference type="eggNOG" id="COG5421">
    <property type="taxonomic scope" value="Bacteria"/>
</dbReference>
<dbReference type="InterPro" id="IPR047654">
    <property type="entry name" value="IS1634_transpos"/>
</dbReference>
<evidence type="ECO:0000313" key="3">
    <source>
        <dbReference type="Proteomes" id="UP000012589"/>
    </source>
</evidence>
<name>N2AA08_9FIRM</name>
<dbReference type="NCBIfam" id="NF033559">
    <property type="entry name" value="transpos_IS1634"/>
    <property type="match status" value="1"/>
</dbReference>
<accession>N2AA08</accession>
<dbReference type="GO" id="GO:0006313">
    <property type="term" value="P:DNA transposition"/>
    <property type="evidence" value="ECO:0007669"/>
    <property type="project" value="InterPro"/>
</dbReference>
<organism evidence="2 3">
    <name type="scientific">Eubacterium plexicaudatum ASF492</name>
    <dbReference type="NCBI Taxonomy" id="1235802"/>
    <lineage>
        <taxon>Bacteria</taxon>
        <taxon>Bacillati</taxon>
        <taxon>Bacillota</taxon>
        <taxon>Clostridia</taxon>
        <taxon>Eubacteriales</taxon>
        <taxon>Eubacteriaceae</taxon>
        <taxon>Eubacterium</taxon>
    </lineage>
</organism>
<sequence length="629" mass="73624">MIRKDKKTFKDGSVKTQIRVTEGYRPFPNSSPKQRTIKSFGYLEDQEDQDAFWKEVHACNDSLKKKRDLRIEIPVSEMMYTKNNRLLNYGYKFLESVYQLLDITTFIKQYQESSGFRGRYSLDQIFSYLVINRILYPSSKREAASRLLSYYRMENDFELPQVYRALDQFDGFFYELQQYIHEKVESIVGRKLEYSFYDVTNYYTEKDFADLDETYRDRHGNLVTGPALAQKGVSKEHQLTPIIQMGLFIDGNGIPVCMDIFRGNMSDSDTLKENLDGFKKEYGVARTVVVADKGMNCSHNIDLLCSQGDGYVFSQVLKGTKGKRYQKDLFDPEGWAENKEGSYKWKLIIEDYKGHDISFEIGENGERIEKKKAVKRQRKILLYWSKADAEMAAKKREEKLRRAEKSTKNNAYGISHGKDRYVKEETVMKETGEVLDKEQVEKVTIVDKEKAEKDAKYDGYFAIITSEMDYDAEKIRKVYHGLWKIEESFRIIKGDFDARPIYLNTRPHIRAHFLICFTALVIIRMIQHFMGDKKLSAERLADALREANCLIEKGGYVRLLDVGGKIKYQEVPDKKTGEMVPTLKFSNEDQIALDYRKIQETFGTEFYYAYAKQEDFKRFFQEMKLAEKA</sequence>
<dbReference type="Proteomes" id="UP000012589">
    <property type="component" value="Unassembled WGS sequence"/>
</dbReference>
<feature type="domain" description="Transposase IS4-like" evidence="1">
    <location>
        <begin position="236"/>
        <end position="521"/>
    </location>
</feature>
<evidence type="ECO:0000259" key="1">
    <source>
        <dbReference type="Pfam" id="PF01609"/>
    </source>
</evidence>
<gene>
    <name evidence="2" type="ORF">C823_03799</name>
</gene>
<dbReference type="SUPFAM" id="SSF53098">
    <property type="entry name" value="Ribonuclease H-like"/>
    <property type="match status" value="1"/>
</dbReference>
<dbReference type="PATRIC" id="fig|1235802.3.peg.4009"/>
<dbReference type="EMBL" id="AQFT01000115">
    <property type="protein sequence ID" value="EMZ22930.1"/>
    <property type="molecule type" value="Genomic_DNA"/>
</dbReference>
<dbReference type="GO" id="GO:0004803">
    <property type="term" value="F:transposase activity"/>
    <property type="evidence" value="ECO:0007669"/>
    <property type="project" value="InterPro"/>
</dbReference>
<dbReference type="PANTHER" id="PTHR34614:SF2">
    <property type="entry name" value="TRANSPOSASE IS4-LIKE DOMAIN-CONTAINING PROTEIN"/>
    <property type="match status" value="1"/>
</dbReference>
<dbReference type="PANTHER" id="PTHR34614">
    <property type="match status" value="1"/>
</dbReference>